<protein>
    <submittedName>
        <fullName evidence="1">Uncharacterized protein</fullName>
    </submittedName>
</protein>
<proteinExistence type="predicted"/>
<evidence type="ECO:0000313" key="1">
    <source>
        <dbReference type="EMBL" id="CUV01921.1"/>
    </source>
</evidence>
<dbReference type="EMBL" id="FAXA01000151">
    <property type="protein sequence ID" value="CUV01921.1"/>
    <property type="molecule type" value="Genomic_DNA"/>
</dbReference>
<gene>
    <name evidence="1" type="ORF">MGWOODY_Clf1597</name>
</gene>
<name>A0A160V7N7_9ZZZZ</name>
<dbReference type="InterPro" id="IPR011990">
    <property type="entry name" value="TPR-like_helical_dom_sf"/>
</dbReference>
<dbReference type="SUPFAM" id="SSF48452">
    <property type="entry name" value="TPR-like"/>
    <property type="match status" value="1"/>
</dbReference>
<dbReference type="Gene3D" id="1.25.40.10">
    <property type="entry name" value="Tetratricopeptide repeat domain"/>
    <property type="match status" value="1"/>
</dbReference>
<dbReference type="Pfam" id="PF13414">
    <property type="entry name" value="TPR_11"/>
    <property type="match status" value="1"/>
</dbReference>
<reference evidence="1" key="1">
    <citation type="submission" date="2015-10" db="EMBL/GenBank/DDBJ databases">
        <authorList>
            <person name="Gilbert D.G."/>
        </authorList>
    </citation>
    <scope>NUCLEOTIDE SEQUENCE</scope>
</reference>
<organism evidence="1">
    <name type="scientific">hydrothermal vent metagenome</name>
    <dbReference type="NCBI Taxonomy" id="652676"/>
    <lineage>
        <taxon>unclassified sequences</taxon>
        <taxon>metagenomes</taxon>
        <taxon>ecological metagenomes</taxon>
    </lineage>
</organism>
<dbReference type="AlphaFoldDB" id="A0A160V7N7"/>
<accession>A0A160V7N7</accession>
<sequence>MDEGRYEEAIADLDRVVEIDPTYAKIYLVRASAEAKLGLAPQYQADH</sequence>